<dbReference type="InterPro" id="IPR001584">
    <property type="entry name" value="Integrase_cat-core"/>
</dbReference>
<dbReference type="Pfam" id="PF00665">
    <property type="entry name" value="rve"/>
    <property type="match status" value="1"/>
</dbReference>
<dbReference type="GO" id="GO:0003676">
    <property type="term" value="F:nucleic acid binding"/>
    <property type="evidence" value="ECO:0007669"/>
    <property type="project" value="InterPro"/>
</dbReference>
<reference evidence="3 4" key="1">
    <citation type="journal article" date="2023" name="G3 (Bethesda)">
        <title>A chromosome-length genome assembly and annotation of blackberry (Rubus argutus, cv. 'Hillquist').</title>
        <authorList>
            <person name="Bruna T."/>
            <person name="Aryal R."/>
            <person name="Dudchenko O."/>
            <person name="Sargent D.J."/>
            <person name="Mead D."/>
            <person name="Buti M."/>
            <person name="Cavallini A."/>
            <person name="Hytonen T."/>
            <person name="Andres J."/>
            <person name="Pham M."/>
            <person name="Weisz D."/>
            <person name="Mascagni F."/>
            <person name="Usai G."/>
            <person name="Natali L."/>
            <person name="Bassil N."/>
            <person name="Fernandez G.E."/>
            <person name="Lomsadze A."/>
            <person name="Armour M."/>
            <person name="Olukolu B."/>
            <person name="Poorten T."/>
            <person name="Britton C."/>
            <person name="Davik J."/>
            <person name="Ashrafi H."/>
            <person name="Aiden E.L."/>
            <person name="Borodovsky M."/>
            <person name="Worthington M."/>
        </authorList>
    </citation>
    <scope>NUCLEOTIDE SEQUENCE [LARGE SCALE GENOMIC DNA]</scope>
    <source>
        <strain evidence="3">PI 553951</strain>
    </source>
</reference>
<dbReference type="SUPFAM" id="SSF57756">
    <property type="entry name" value="Retrovirus zinc finger-like domains"/>
    <property type="match status" value="1"/>
</dbReference>
<dbReference type="PROSITE" id="PS50994">
    <property type="entry name" value="INTEGRASE"/>
    <property type="match status" value="1"/>
</dbReference>
<organism evidence="3 4">
    <name type="scientific">Rubus argutus</name>
    <name type="common">Southern blackberry</name>
    <dbReference type="NCBI Taxonomy" id="59490"/>
    <lineage>
        <taxon>Eukaryota</taxon>
        <taxon>Viridiplantae</taxon>
        <taxon>Streptophyta</taxon>
        <taxon>Embryophyta</taxon>
        <taxon>Tracheophyta</taxon>
        <taxon>Spermatophyta</taxon>
        <taxon>Magnoliopsida</taxon>
        <taxon>eudicotyledons</taxon>
        <taxon>Gunneridae</taxon>
        <taxon>Pentapetalae</taxon>
        <taxon>rosids</taxon>
        <taxon>fabids</taxon>
        <taxon>Rosales</taxon>
        <taxon>Rosaceae</taxon>
        <taxon>Rosoideae</taxon>
        <taxon>Rosoideae incertae sedis</taxon>
        <taxon>Rubus</taxon>
    </lineage>
</organism>
<comment type="caution">
    <text evidence="3">The sequence shown here is derived from an EMBL/GenBank/DDBJ whole genome shotgun (WGS) entry which is preliminary data.</text>
</comment>
<keyword evidence="1" id="KW-0645">Protease</keyword>
<dbReference type="Gene3D" id="3.30.420.10">
    <property type="entry name" value="Ribonuclease H-like superfamily/Ribonuclease H"/>
    <property type="match status" value="1"/>
</dbReference>
<dbReference type="PANTHER" id="PTHR42648:SF26">
    <property type="entry name" value="INTEGRASE CATALYTIC DOMAIN-CONTAINING PROTEIN"/>
    <property type="match status" value="1"/>
</dbReference>
<feature type="domain" description="Integrase catalytic" evidence="2">
    <location>
        <begin position="429"/>
        <end position="595"/>
    </location>
</feature>
<evidence type="ECO:0000259" key="2">
    <source>
        <dbReference type="PROSITE" id="PS50994"/>
    </source>
</evidence>
<dbReference type="InterPro" id="IPR025724">
    <property type="entry name" value="GAG-pre-integrase_dom"/>
</dbReference>
<dbReference type="PANTHER" id="PTHR42648">
    <property type="entry name" value="TRANSPOSASE, PUTATIVE-RELATED"/>
    <property type="match status" value="1"/>
</dbReference>
<accession>A0AAW1YF74</accession>
<dbReference type="InterPro" id="IPR036397">
    <property type="entry name" value="RNaseH_sf"/>
</dbReference>
<dbReference type="InterPro" id="IPR012337">
    <property type="entry name" value="RNaseH-like_sf"/>
</dbReference>
<dbReference type="InterPro" id="IPR001878">
    <property type="entry name" value="Znf_CCHC"/>
</dbReference>
<dbReference type="SMART" id="SM00343">
    <property type="entry name" value="ZnF_C2HC"/>
    <property type="match status" value="2"/>
</dbReference>
<name>A0AAW1YF74_RUBAR</name>
<dbReference type="InterPro" id="IPR054722">
    <property type="entry name" value="PolX-like_BBD"/>
</dbReference>
<dbReference type="InterPro" id="IPR039537">
    <property type="entry name" value="Retrotran_Ty1/copia-like"/>
</dbReference>
<protein>
    <recommendedName>
        <fullName evidence="2">Integrase catalytic domain-containing protein</fullName>
    </recommendedName>
</protein>
<dbReference type="InterPro" id="IPR036875">
    <property type="entry name" value="Znf_CCHC_sf"/>
</dbReference>
<keyword evidence="4" id="KW-1185">Reference proteome</keyword>
<dbReference type="GO" id="GO:0015074">
    <property type="term" value="P:DNA integration"/>
    <property type="evidence" value="ECO:0007669"/>
    <property type="project" value="InterPro"/>
</dbReference>
<keyword evidence="1" id="KW-0378">Hydrolase</keyword>
<dbReference type="Pfam" id="PF13976">
    <property type="entry name" value="gag_pre-integrs"/>
    <property type="match status" value="1"/>
</dbReference>
<dbReference type="SUPFAM" id="SSF53098">
    <property type="entry name" value="Ribonuclease H-like"/>
    <property type="match status" value="1"/>
</dbReference>
<evidence type="ECO:0000313" key="3">
    <source>
        <dbReference type="EMBL" id="KAK9947388.1"/>
    </source>
</evidence>
<dbReference type="EMBL" id="JBEDUW010000001">
    <property type="protein sequence ID" value="KAK9947388.1"/>
    <property type="molecule type" value="Genomic_DNA"/>
</dbReference>
<evidence type="ECO:0000313" key="4">
    <source>
        <dbReference type="Proteomes" id="UP001457282"/>
    </source>
</evidence>
<dbReference type="Gene3D" id="4.10.60.10">
    <property type="entry name" value="Zinc finger, CCHC-type"/>
    <property type="match status" value="1"/>
</dbReference>
<dbReference type="Proteomes" id="UP001457282">
    <property type="component" value="Unassembled WGS sequence"/>
</dbReference>
<sequence>MIGQTLSSARNLLCCGTQNCFRFVALLTLLNNAASRPSSTVNTGSSPMVNSVQQFTQLSPPTQTTSPVSVAPQPHYVPIPAIPYGFGQFPGFDSSFGMSGFYAGQSSNNSGGGTGYGRAGNGNNGNNYGRQGGNGGFNRSAGNNGGNIFTCQLCGKVGHSAKTCRTLANFQKNSSSSNSVECQYCGRPYHTADKCFEIIGFPNQQQQQNQGSQGSMLQNHGGAAMMASTTTPQYWLADSGATNHMTNEVQLLQNLAPYSNGDTVQIGNGAHLNVTHTGNTKLGSLTLNNVLLIPELAAHLLSIYQLCKQNNCLVWFDEFMCVIQDKVMGKVLYKGLSEQGLYPIPFALPSLLKASSTASTSTTTSHAAFVSKIVPHSLWHKRFGHPSKEVVHSMLNKSRLPSGSDATTTCEDCLLGKFKKLPFSDSHTRSVNPFEIVHSDVWGPSPHLSLDGFKYYVLFIDDCTRYCWIFPMKNKNEVFSYFQSLCAFVKNQFSTTIKCLRSDGGGEYMSTVFKSFMNSNGISHQVSCPYTPEQNGVSERKNRHIRETVVTMLQTASLSSEFWYHACALATYLINRMPTSVLDMSSPFETLYKRLPCLELLRVFGCACYPLMTPYSANKLQPKTV</sequence>
<dbReference type="GO" id="GO:0006508">
    <property type="term" value="P:proteolysis"/>
    <property type="evidence" value="ECO:0007669"/>
    <property type="project" value="UniProtKB-KW"/>
</dbReference>
<evidence type="ECO:0000256" key="1">
    <source>
        <dbReference type="ARBA" id="ARBA00022670"/>
    </source>
</evidence>
<dbReference type="AlphaFoldDB" id="A0AAW1YF74"/>
<dbReference type="GO" id="GO:0008233">
    <property type="term" value="F:peptidase activity"/>
    <property type="evidence" value="ECO:0007669"/>
    <property type="project" value="UniProtKB-KW"/>
</dbReference>
<gene>
    <name evidence="3" type="ORF">M0R45_003016</name>
</gene>
<dbReference type="Pfam" id="PF22936">
    <property type="entry name" value="Pol_BBD"/>
    <property type="match status" value="1"/>
</dbReference>
<proteinExistence type="predicted"/>
<dbReference type="GO" id="GO:0008270">
    <property type="term" value="F:zinc ion binding"/>
    <property type="evidence" value="ECO:0007669"/>
    <property type="project" value="InterPro"/>
</dbReference>